<reference evidence="3 5" key="2">
    <citation type="submission" date="2014-03" db="EMBL/GenBank/DDBJ databases">
        <title>Genomics of Bifidobacteria.</title>
        <authorList>
            <person name="Ventura M."/>
            <person name="Milani C."/>
            <person name="Lugli G.A."/>
        </authorList>
    </citation>
    <scope>NUCLEOTIDE SEQUENCE [LARGE SCALE GENOMIC DNA]</scope>
    <source>
        <strain evidence="3 5">LMG 11596</strain>
    </source>
</reference>
<organism evidence="2 4">
    <name type="scientific">Bifidobacterium gallicum DSM 20093 = LMG 11596</name>
    <dbReference type="NCBI Taxonomy" id="561180"/>
    <lineage>
        <taxon>Bacteria</taxon>
        <taxon>Bacillati</taxon>
        <taxon>Actinomycetota</taxon>
        <taxon>Actinomycetes</taxon>
        <taxon>Bifidobacteriales</taxon>
        <taxon>Bifidobacteriaceae</taxon>
        <taxon>Bifidobacterium</taxon>
    </lineage>
</organism>
<gene>
    <name evidence="3" type="ORF">BGLCM_1353</name>
    <name evidence="2" type="ORF">BIFGAL_03131</name>
</gene>
<evidence type="ECO:0000256" key="1">
    <source>
        <dbReference type="ARBA" id="ARBA00009580"/>
    </source>
</evidence>
<dbReference type="EMBL" id="JGYW01000009">
    <property type="protein sequence ID" value="KFI57664.1"/>
    <property type="molecule type" value="Genomic_DNA"/>
</dbReference>
<dbReference type="PROSITE" id="PS00383">
    <property type="entry name" value="TYR_PHOSPHATASE_1"/>
    <property type="match status" value="1"/>
</dbReference>
<dbReference type="SUPFAM" id="SSF52799">
    <property type="entry name" value="(Phosphotyrosine protein) phosphatases II"/>
    <property type="match status" value="1"/>
</dbReference>
<dbReference type="EMBL" id="ABXB03000002">
    <property type="protein sequence ID" value="EFA23027.1"/>
    <property type="molecule type" value="Genomic_DNA"/>
</dbReference>
<dbReference type="Gene3D" id="3.90.190.10">
    <property type="entry name" value="Protein tyrosine phosphatase superfamily"/>
    <property type="match status" value="1"/>
</dbReference>
<protein>
    <submittedName>
        <fullName evidence="2">Aldo/keto reductase family protein</fullName>
    </submittedName>
    <submittedName>
        <fullName evidence="3">Protein-tyrosine phosphatase</fullName>
        <ecNumber evidence="3">3.1.3.48</ecNumber>
    </submittedName>
</protein>
<dbReference type="InterPro" id="IPR029021">
    <property type="entry name" value="Prot-tyrosine_phosphatase-like"/>
</dbReference>
<dbReference type="Pfam" id="PF13350">
    <property type="entry name" value="Y_phosphatase3"/>
    <property type="match status" value="1"/>
</dbReference>
<keyword evidence="5" id="KW-1185">Reference proteome</keyword>
<dbReference type="GO" id="GO:0004725">
    <property type="term" value="F:protein tyrosine phosphatase activity"/>
    <property type="evidence" value="ECO:0007669"/>
    <property type="project" value="UniProtKB-EC"/>
</dbReference>
<evidence type="ECO:0000313" key="5">
    <source>
        <dbReference type="Proteomes" id="UP000029074"/>
    </source>
</evidence>
<dbReference type="EC" id="3.1.3.48" evidence="3"/>
<dbReference type="RefSeq" id="WP_006294564.1">
    <property type="nucleotide sequence ID" value="NZ_ABXB03000002.1"/>
</dbReference>
<accession>D1NTH3</accession>
<comment type="similarity">
    <text evidence="1">Belongs to the protein-tyrosine phosphatase family.</text>
</comment>
<dbReference type="AlphaFoldDB" id="D1NTH3"/>
<dbReference type="eggNOG" id="COG2365">
    <property type="taxonomic scope" value="Bacteria"/>
</dbReference>
<evidence type="ECO:0000313" key="2">
    <source>
        <dbReference type="EMBL" id="EFA23027.1"/>
    </source>
</evidence>
<dbReference type="InterPro" id="IPR016130">
    <property type="entry name" value="Tyr_Pase_AS"/>
</dbReference>
<sequence length="283" mass="31510">MTDHEPITPNATAQQAKDGLSADTFNAIGNGQYRVMSKHLDFDHIANCRDLGGIATADGHHVKPGMLLRSANLHHASDQDLLALREIGVQNVVDLRTKQEREAEPDRLLSTWNIYELPSFKEMSELGAQLNGVIAHPGTFICHMYTDLLVSKQGIACWSEWLRLLVDRPGSYLFHCTQGKDRTGIAAALILAVLGVDEQTIRDEYLQTNLYMNTETPRLVKMVDKVMPMDVEADITQFLVAAPAYFDAMMQQANQYGGLLGYAQQQLGVTDDDIAFLRATYLQ</sequence>
<name>D1NTH3_9BIFI</name>
<comment type="caution">
    <text evidence="2">The sequence shown here is derived from an EMBL/GenBank/DDBJ whole genome shotgun (WGS) entry which is preliminary data.</text>
</comment>
<reference evidence="2 4" key="1">
    <citation type="submission" date="2009-11" db="EMBL/GenBank/DDBJ databases">
        <authorList>
            <person name="Weinstock G."/>
            <person name="Sodergren E."/>
            <person name="Clifton S."/>
            <person name="Fulton L."/>
            <person name="Fulton B."/>
            <person name="Courtney L."/>
            <person name="Fronick C."/>
            <person name="Harrison M."/>
            <person name="Strong C."/>
            <person name="Farmer C."/>
            <person name="Delahaunty K."/>
            <person name="Markovic C."/>
            <person name="Hall O."/>
            <person name="Minx P."/>
            <person name="Tomlinson C."/>
            <person name="Mitreva M."/>
            <person name="Nelson J."/>
            <person name="Hou S."/>
            <person name="Wollam A."/>
            <person name="Pepin K.H."/>
            <person name="Johnson M."/>
            <person name="Bhonagiri V."/>
            <person name="Nash W.E."/>
            <person name="Warren W."/>
            <person name="Chinwalla A."/>
            <person name="Mardis E.R."/>
            <person name="Wilson R.K."/>
        </authorList>
    </citation>
    <scope>NUCLEOTIDE SEQUENCE [LARGE SCALE GENOMIC DNA]</scope>
    <source>
        <strain evidence="2 4">DSM 20093</strain>
    </source>
</reference>
<dbReference type="STRING" id="561180.BIFGAL_03131"/>
<dbReference type="Proteomes" id="UP000029074">
    <property type="component" value="Unassembled WGS sequence"/>
</dbReference>
<dbReference type="PANTHER" id="PTHR31126">
    <property type="entry name" value="TYROSINE-PROTEIN PHOSPHATASE"/>
    <property type="match status" value="1"/>
</dbReference>
<dbReference type="Proteomes" id="UP000003656">
    <property type="component" value="Unassembled WGS sequence"/>
</dbReference>
<evidence type="ECO:0000313" key="3">
    <source>
        <dbReference type="EMBL" id="KFI57664.1"/>
    </source>
</evidence>
<dbReference type="InterPro" id="IPR026893">
    <property type="entry name" value="Tyr/Ser_Pase_IphP-type"/>
</dbReference>
<keyword evidence="3" id="KW-0378">Hydrolase</keyword>
<proteinExistence type="inferred from homology"/>
<dbReference type="PANTHER" id="PTHR31126:SF1">
    <property type="entry name" value="TYROSINE SPECIFIC PROTEIN PHOSPHATASES DOMAIN-CONTAINING PROTEIN"/>
    <property type="match status" value="1"/>
</dbReference>
<evidence type="ECO:0000313" key="4">
    <source>
        <dbReference type="Proteomes" id="UP000003656"/>
    </source>
</evidence>